<keyword evidence="5 7" id="KW-1133">Transmembrane helix</keyword>
<feature type="transmembrane region" description="Helical" evidence="7">
    <location>
        <begin position="12"/>
        <end position="44"/>
    </location>
</feature>
<sequence>MDTSTWKTRAFGWSLVACTFIYIANNILNVGFEFPGATLFYALIGLSDGNAPKDSGAGVLSTFQFFSYPAGVLAAVLFSLKTPDRTLRGDAASMTGITNFIIRVAFWSVVLIGIADALISFLRVEGFLDVLVGENLTTELGRSRFRAPYFHFPLVILSILIATRVKSLGFHWLGLLIVVSELLIVITRFVFSYEQAYQGDLVRFWYGALFLFSSAYTLLEDGHVRVDVFYTGFSDRMKGLVNAVGSIILGTTLCWTIMIFGMWDKLSIINSPIANLEVSQSGFGMYVKFWMAGFLAIFAVTMAVQFASTMLEGVADFRGDPGKREIGGSAAH</sequence>
<evidence type="ECO:0000313" key="10">
    <source>
        <dbReference type="Proteomes" id="UP000539372"/>
    </source>
</evidence>
<comment type="function">
    <text evidence="7">Part of the tripartite ATP-independent periplasmic (TRAP) transport system.</text>
</comment>
<feature type="transmembrane region" description="Helical" evidence="7">
    <location>
        <begin position="240"/>
        <end position="263"/>
    </location>
</feature>
<evidence type="ECO:0000256" key="5">
    <source>
        <dbReference type="ARBA" id="ARBA00022989"/>
    </source>
</evidence>
<gene>
    <name evidence="9" type="ORF">HH303_05840</name>
</gene>
<keyword evidence="4 7" id="KW-0812">Transmembrane</keyword>
<accession>A0A7Y0HEW8</accession>
<feature type="domain" description="Tripartite ATP-independent periplasmic transporters DctQ component" evidence="8">
    <location>
        <begin position="183"/>
        <end position="314"/>
    </location>
</feature>
<dbReference type="AlphaFoldDB" id="A0A7Y0HEW8"/>
<reference evidence="9 10" key="1">
    <citation type="submission" date="2020-04" db="EMBL/GenBank/DDBJ databases">
        <title>Rhodospirillaceae bacterium KN72 isolated from deep sea.</title>
        <authorList>
            <person name="Zhang D.-C."/>
        </authorList>
    </citation>
    <scope>NUCLEOTIDE SEQUENCE [LARGE SCALE GENOMIC DNA]</scope>
    <source>
        <strain evidence="9 10">KN72</strain>
    </source>
</reference>
<comment type="subcellular location">
    <subcellularLocation>
        <location evidence="7">Cell inner membrane</location>
        <topology evidence="7">Multi-pass membrane protein</topology>
    </subcellularLocation>
    <subcellularLocation>
        <location evidence="1">Cell membrane</location>
        <topology evidence="1">Multi-pass membrane protein</topology>
    </subcellularLocation>
</comment>
<dbReference type="EMBL" id="JABBNT010000002">
    <property type="protein sequence ID" value="NMM43988.1"/>
    <property type="molecule type" value="Genomic_DNA"/>
</dbReference>
<feature type="transmembrane region" description="Helical" evidence="7">
    <location>
        <begin position="172"/>
        <end position="191"/>
    </location>
</feature>
<dbReference type="GO" id="GO:0022857">
    <property type="term" value="F:transmembrane transporter activity"/>
    <property type="evidence" value="ECO:0007669"/>
    <property type="project" value="UniProtKB-UniRule"/>
</dbReference>
<keyword evidence="2 7" id="KW-0813">Transport</keyword>
<dbReference type="Pfam" id="PF04290">
    <property type="entry name" value="DctQ"/>
    <property type="match status" value="1"/>
</dbReference>
<feature type="transmembrane region" description="Helical" evidence="7">
    <location>
        <begin position="203"/>
        <end position="219"/>
    </location>
</feature>
<keyword evidence="3" id="KW-1003">Cell membrane</keyword>
<comment type="subunit">
    <text evidence="7">The complex comprises the extracytoplasmic solute receptor protein and the two transmembrane proteins.</text>
</comment>
<dbReference type="GO" id="GO:0005886">
    <property type="term" value="C:plasma membrane"/>
    <property type="evidence" value="ECO:0007669"/>
    <property type="project" value="UniProtKB-SubCell"/>
</dbReference>
<evidence type="ECO:0000256" key="3">
    <source>
        <dbReference type="ARBA" id="ARBA00022475"/>
    </source>
</evidence>
<keyword evidence="10" id="KW-1185">Reference proteome</keyword>
<feature type="transmembrane region" description="Helical" evidence="7">
    <location>
        <begin position="283"/>
        <end position="304"/>
    </location>
</feature>
<dbReference type="Proteomes" id="UP000539372">
    <property type="component" value="Unassembled WGS sequence"/>
</dbReference>
<dbReference type="InterPro" id="IPR055348">
    <property type="entry name" value="DctQ"/>
</dbReference>
<comment type="caution">
    <text evidence="7">Lacks conserved residue(s) required for the propagation of feature annotation.</text>
</comment>
<evidence type="ECO:0000259" key="8">
    <source>
        <dbReference type="Pfam" id="PF04290"/>
    </source>
</evidence>
<evidence type="ECO:0000256" key="7">
    <source>
        <dbReference type="RuleBase" id="RU369079"/>
    </source>
</evidence>
<evidence type="ECO:0000256" key="2">
    <source>
        <dbReference type="ARBA" id="ARBA00022448"/>
    </source>
</evidence>
<comment type="caution">
    <text evidence="9">The sequence shown here is derived from an EMBL/GenBank/DDBJ whole genome shotgun (WGS) entry which is preliminary data.</text>
</comment>
<feature type="transmembrane region" description="Helical" evidence="7">
    <location>
        <begin position="56"/>
        <end position="80"/>
    </location>
</feature>
<keyword evidence="7" id="KW-0997">Cell inner membrane</keyword>
<protein>
    <recommendedName>
        <fullName evidence="7">TRAP transporter small permease protein</fullName>
    </recommendedName>
</protein>
<keyword evidence="6 7" id="KW-0472">Membrane</keyword>
<evidence type="ECO:0000256" key="4">
    <source>
        <dbReference type="ARBA" id="ARBA00022692"/>
    </source>
</evidence>
<proteinExistence type="inferred from homology"/>
<evidence type="ECO:0000313" key="9">
    <source>
        <dbReference type="EMBL" id="NMM43988.1"/>
    </source>
</evidence>
<dbReference type="RefSeq" id="WP_169624304.1">
    <property type="nucleotide sequence ID" value="NZ_JABBNT010000002.1"/>
</dbReference>
<feature type="transmembrane region" description="Helical" evidence="7">
    <location>
        <begin position="149"/>
        <end position="165"/>
    </location>
</feature>
<evidence type="ECO:0000256" key="6">
    <source>
        <dbReference type="ARBA" id="ARBA00023136"/>
    </source>
</evidence>
<comment type="similarity">
    <text evidence="7">Belongs to the TRAP transporter small permease family.</text>
</comment>
<feature type="transmembrane region" description="Helical" evidence="7">
    <location>
        <begin position="100"/>
        <end position="122"/>
    </location>
</feature>
<evidence type="ECO:0000256" key="1">
    <source>
        <dbReference type="ARBA" id="ARBA00004651"/>
    </source>
</evidence>
<organism evidence="9 10">
    <name type="scientific">Pacificispira spongiicola</name>
    <dbReference type="NCBI Taxonomy" id="2729598"/>
    <lineage>
        <taxon>Bacteria</taxon>
        <taxon>Pseudomonadati</taxon>
        <taxon>Pseudomonadota</taxon>
        <taxon>Alphaproteobacteria</taxon>
        <taxon>Rhodospirillales</taxon>
        <taxon>Rhodospirillaceae</taxon>
        <taxon>Pacificispira</taxon>
    </lineage>
</organism>
<name>A0A7Y0HEW8_9PROT</name>